<evidence type="ECO:0000256" key="3">
    <source>
        <dbReference type="ARBA" id="ARBA00022729"/>
    </source>
</evidence>
<evidence type="ECO:0000259" key="6">
    <source>
        <dbReference type="SMART" id="SM00460"/>
    </source>
</evidence>
<name>A0A382M0P7_9ZZZZ</name>
<dbReference type="SMART" id="SM00460">
    <property type="entry name" value="TGc"/>
    <property type="match status" value="1"/>
</dbReference>
<gene>
    <name evidence="7" type="ORF">METZ01_LOCUS295280</name>
</gene>
<evidence type="ECO:0000256" key="2">
    <source>
        <dbReference type="ARBA" id="ARBA00022525"/>
    </source>
</evidence>
<organism evidence="7">
    <name type="scientific">marine metagenome</name>
    <dbReference type="NCBI Taxonomy" id="408172"/>
    <lineage>
        <taxon>unclassified sequences</taxon>
        <taxon>metagenomes</taxon>
        <taxon>ecological metagenomes</taxon>
    </lineage>
</organism>
<dbReference type="InterPro" id="IPR052901">
    <property type="entry name" value="Bact_TGase-like"/>
</dbReference>
<dbReference type="PANTHER" id="PTHR42736">
    <property type="entry name" value="PROTEIN-GLUTAMINE GAMMA-GLUTAMYLTRANSFERASE"/>
    <property type="match status" value="1"/>
</dbReference>
<keyword evidence="3" id="KW-0732">Signal</keyword>
<dbReference type="InterPro" id="IPR002931">
    <property type="entry name" value="Transglutaminase-like"/>
</dbReference>
<dbReference type="Pfam" id="PF01841">
    <property type="entry name" value="Transglut_core"/>
    <property type="match status" value="1"/>
</dbReference>
<feature type="compositionally biased region" description="Acidic residues" evidence="5">
    <location>
        <begin position="363"/>
        <end position="374"/>
    </location>
</feature>
<keyword evidence="2" id="KW-0964">Secreted</keyword>
<feature type="compositionally biased region" description="Polar residues" evidence="5">
    <location>
        <begin position="329"/>
        <end position="345"/>
    </location>
</feature>
<sequence>GFYPLAMLMAVKFTVTCDTCEEPTANPQYWRTVGKTIYDNGYDPITDTYSRNQWCPAPGCEQYGIESGIVDDPGYWSTGNTPYTYDYLVTNPEITSEQHTYTITWIMPASGYLSTALYTNSVFISNSVTMDSAFNLDLEGYAQSYTFTMTEYSIPNSVKQGANAPNDFSSKLTEVPNFPLRPGPDNDVYDLAASITEGITSDYEKAVAIRDYLRNNYYYNINGTLTPDGDDYIDYFLFGNPEQDGKCTNFASAFTILSRLNNIPTRYVTGNGIGDVVTPEEWENTGYGESTGYSIEEDTRVVTMLHGHAYAEVLLDGLGWLTFEPTSSNQCPTCDGNSATNTGEDNTVDGEGTQPGTEHEINDSDGDGLSDEYENGIGTNPFDMDTDGDGL</sequence>
<dbReference type="InterPro" id="IPR059100">
    <property type="entry name" value="TSP3_bac"/>
</dbReference>
<evidence type="ECO:0000256" key="1">
    <source>
        <dbReference type="ARBA" id="ARBA00004613"/>
    </source>
</evidence>
<dbReference type="Gene3D" id="3.10.620.30">
    <property type="match status" value="1"/>
</dbReference>
<protein>
    <recommendedName>
        <fullName evidence="6">Transglutaminase-like domain-containing protein</fullName>
    </recommendedName>
</protein>
<feature type="non-terminal residue" evidence="7">
    <location>
        <position position="1"/>
    </location>
</feature>
<dbReference type="SUPFAM" id="SSF54001">
    <property type="entry name" value="Cysteine proteinases"/>
    <property type="match status" value="1"/>
</dbReference>
<evidence type="ECO:0000313" key="7">
    <source>
        <dbReference type="EMBL" id="SVC42426.1"/>
    </source>
</evidence>
<feature type="region of interest" description="Disordered" evidence="5">
    <location>
        <begin position="329"/>
        <end position="391"/>
    </location>
</feature>
<dbReference type="EMBL" id="UINC01090461">
    <property type="protein sequence ID" value="SVC42426.1"/>
    <property type="molecule type" value="Genomic_DNA"/>
</dbReference>
<dbReference type="InterPro" id="IPR038765">
    <property type="entry name" value="Papain-like_cys_pep_sf"/>
</dbReference>
<feature type="domain" description="Transglutaminase-like" evidence="6">
    <location>
        <begin position="239"/>
        <end position="327"/>
    </location>
</feature>
<dbReference type="AlphaFoldDB" id="A0A382M0P7"/>
<reference evidence="7" key="1">
    <citation type="submission" date="2018-05" db="EMBL/GenBank/DDBJ databases">
        <authorList>
            <person name="Lanie J.A."/>
            <person name="Ng W.-L."/>
            <person name="Kazmierczak K.M."/>
            <person name="Andrzejewski T.M."/>
            <person name="Davidsen T.M."/>
            <person name="Wayne K.J."/>
            <person name="Tettelin H."/>
            <person name="Glass J.I."/>
            <person name="Rusch D."/>
            <person name="Podicherti R."/>
            <person name="Tsui H.-C.T."/>
            <person name="Winkler M.E."/>
        </authorList>
    </citation>
    <scope>NUCLEOTIDE SEQUENCE</scope>
</reference>
<comment type="subcellular location">
    <subcellularLocation>
        <location evidence="1">Secreted</location>
    </subcellularLocation>
</comment>
<accession>A0A382M0P7</accession>
<feature type="non-terminal residue" evidence="7">
    <location>
        <position position="391"/>
    </location>
</feature>
<keyword evidence="4" id="KW-0106">Calcium</keyword>
<dbReference type="PANTHER" id="PTHR42736:SF1">
    <property type="entry name" value="PROTEIN-GLUTAMINE GAMMA-GLUTAMYLTRANSFERASE"/>
    <property type="match status" value="1"/>
</dbReference>
<dbReference type="Pfam" id="PF18884">
    <property type="entry name" value="TSP3_bac"/>
    <property type="match status" value="1"/>
</dbReference>
<proteinExistence type="predicted"/>
<evidence type="ECO:0000256" key="5">
    <source>
        <dbReference type="SAM" id="MobiDB-lite"/>
    </source>
</evidence>
<evidence type="ECO:0000256" key="4">
    <source>
        <dbReference type="ARBA" id="ARBA00022837"/>
    </source>
</evidence>